<feature type="domain" description="Glycolipid transfer protein" evidence="1">
    <location>
        <begin position="45"/>
        <end position="185"/>
    </location>
</feature>
<dbReference type="Gramene" id="Ma03_t22910.1">
    <property type="protein sequence ID" value="Ma03_p22910.1"/>
    <property type="gene ID" value="Ma03_g22910"/>
</dbReference>
<name>A0A804IF80_MUSAM</name>
<dbReference type="OrthoDB" id="205255at2759"/>
<evidence type="ECO:0000259" key="1">
    <source>
        <dbReference type="Pfam" id="PF08718"/>
    </source>
</evidence>
<reference evidence="3" key="2">
    <citation type="submission" date="2021-05" db="UniProtKB">
        <authorList>
            <consortium name="EnsemblPlants"/>
        </authorList>
    </citation>
    <scope>IDENTIFICATION</scope>
    <source>
        <strain evidence="3">subsp. malaccensis</strain>
    </source>
</reference>
<dbReference type="GO" id="GO:0005829">
    <property type="term" value="C:cytosol"/>
    <property type="evidence" value="ECO:0000318"/>
    <property type="project" value="GO_Central"/>
</dbReference>
<protein>
    <submittedName>
        <fullName evidence="2">(wild Malaysian banana) hypothetical protein</fullName>
    </submittedName>
</protein>
<dbReference type="GO" id="GO:1902387">
    <property type="term" value="F:ceramide 1-phosphate binding"/>
    <property type="evidence" value="ECO:0000318"/>
    <property type="project" value="GO_Central"/>
</dbReference>
<dbReference type="Pfam" id="PF08718">
    <property type="entry name" value="GLTP"/>
    <property type="match status" value="1"/>
</dbReference>
<dbReference type="InParanoid" id="A0A804IF80"/>
<dbReference type="SUPFAM" id="SSF110004">
    <property type="entry name" value="Glycolipid transfer protein, GLTP"/>
    <property type="match status" value="1"/>
</dbReference>
<dbReference type="GO" id="GO:0035627">
    <property type="term" value="P:ceramide transport"/>
    <property type="evidence" value="ECO:0000318"/>
    <property type="project" value="GO_Central"/>
</dbReference>
<dbReference type="EMBL" id="HG996468">
    <property type="protein sequence ID" value="CAG1851021.1"/>
    <property type="molecule type" value="Genomic_DNA"/>
</dbReference>
<dbReference type="InterPro" id="IPR036497">
    <property type="entry name" value="GLTP_sf"/>
</dbReference>
<gene>
    <name evidence="2" type="ORF">GSMUA_195450.1</name>
</gene>
<evidence type="ECO:0000313" key="2">
    <source>
        <dbReference type="EMBL" id="CAG1851021.1"/>
    </source>
</evidence>
<reference evidence="2" key="1">
    <citation type="submission" date="2021-03" db="EMBL/GenBank/DDBJ databases">
        <authorList>
            <consortium name="Genoscope - CEA"/>
            <person name="William W."/>
        </authorList>
    </citation>
    <scope>NUCLEOTIDE SEQUENCE</scope>
    <source>
        <strain evidence="2">Doubled-haploid Pahang</strain>
    </source>
</reference>
<sequence>MEQSKRNAGLEMRKGEGEEEGRRGWSDVRLAMEELSLFKTEEKKVSTLALLGASNLLLHVLDKIGPTLLVLRQDIQQNIERVEEMYMLNPNLYSSLVEMVKKEVDQRSSRNKDSCSRAILWLARSITFSVTLFQELDKNPEWSLAQVVEETYTDTLKPWHGWVASTAYKVAIKLVPEREIFIGLLMGQEQDYDALKEDIKIYVSAIHPLLDETYALLRTHKLDTLKSP</sequence>
<dbReference type="PANTHER" id="PTHR10219:SF34">
    <property type="entry name" value="GLYCOLIPID TRANSFER PROTEIN 3"/>
    <property type="match status" value="1"/>
</dbReference>
<dbReference type="Gene3D" id="1.10.3520.10">
    <property type="entry name" value="Glycolipid transfer protein"/>
    <property type="match status" value="1"/>
</dbReference>
<evidence type="ECO:0000313" key="4">
    <source>
        <dbReference type="Proteomes" id="UP000012960"/>
    </source>
</evidence>
<dbReference type="OMA" id="THNDEDS"/>
<dbReference type="EnsemblPlants" id="Ma03_t22910.1">
    <property type="protein sequence ID" value="Ma03_p22910.1"/>
    <property type="gene ID" value="Ma03_g22910"/>
</dbReference>
<dbReference type="PANTHER" id="PTHR10219">
    <property type="entry name" value="GLYCOLIPID TRANSFER PROTEIN-RELATED"/>
    <property type="match status" value="1"/>
</dbReference>
<keyword evidence="4" id="KW-1185">Reference proteome</keyword>
<organism evidence="3 4">
    <name type="scientific">Musa acuminata subsp. malaccensis</name>
    <name type="common">Wild banana</name>
    <name type="synonym">Musa malaccensis</name>
    <dbReference type="NCBI Taxonomy" id="214687"/>
    <lineage>
        <taxon>Eukaryota</taxon>
        <taxon>Viridiplantae</taxon>
        <taxon>Streptophyta</taxon>
        <taxon>Embryophyta</taxon>
        <taxon>Tracheophyta</taxon>
        <taxon>Spermatophyta</taxon>
        <taxon>Magnoliopsida</taxon>
        <taxon>Liliopsida</taxon>
        <taxon>Zingiberales</taxon>
        <taxon>Musaceae</taxon>
        <taxon>Musa</taxon>
    </lineage>
</organism>
<dbReference type="GO" id="GO:0120009">
    <property type="term" value="P:intermembrane lipid transfer"/>
    <property type="evidence" value="ECO:0000318"/>
    <property type="project" value="GO_Central"/>
</dbReference>
<dbReference type="GO" id="GO:1902388">
    <property type="term" value="F:ceramide 1-phosphate transfer activity"/>
    <property type="evidence" value="ECO:0000318"/>
    <property type="project" value="GO_Central"/>
</dbReference>
<dbReference type="InterPro" id="IPR014830">
    <property type="entry name" value="Glycolipid_transfer_prot_dom"/>
</dbReference>
<proteinExistence type="predicted"/>
<dbReference type="Proteomes" id="UP000012960">
    <property type="component" value="Unplaced"/>
</dbReference>
<dbReference type="FunCoup" id="A0A804IF80">
    <property type="interactions" value="2866"/>
</dbReference>
<accession>A0A804IF80</accession>
<dbReference type="AlphaFoldDB" id="A0A804IF80"/>
<evidence type="ECO:0000313" key="3">
    <source>
        <dbReference type="EnsemblPlants" id="Ma03_p22910.1"/>
    </source>
</evidence>